<sequence length="132" mass="14614">CNNVPQASCVVQVVPTSPFIRSESISEAIKKFQSSDEIRSVVGCRGQSLYTWTDGRPAYRRNAALPNSDELDLTLHETTGLYVMDPGSVTRSGLRVDPDYCVPHLLSPVESIDINNQADWDLAQLVWRGLHA</sequence>
<dbReference type="AlphaFoldDB" id="A0A0F9D4X5"/>
<dbReference type="EMBL" id="LAZR01041094">
    <property type="protein sequence ID" value="KKL12861.1"/>
    <property type="molecule type" value="Genomic_DNA"/>
</dbReference>
<feature type="non-terminal residue" evidence="1">
    <location>
        <position position="1"/>
    </location>
</feature>
<dbReference type="SUPFAM" id="SSF53448">
    <property type="entry name" value="Nucleotide-diphospho-sugar transferases"/>
    <property type="match status" value="1"/>
</dbReference>
<protein>
    <submittedName>
        <fullName evidence="1">Uncharacterized protein</fullName>
    </submittedName>
</protein>
<gene>
    <name evidence="1" type="ORF">LCGC14_2531500</name>
</gene>
<dbReference type="Gene3D" id="3.90.550.10">
    <property type="entry name" value="Spore Coat Polysaccharide Biosynthesis Protein SpsA, Chain A"/>
    <property type="match status" value="1"/>
</dbReference>
<comment type="caution">
    <text evidence="1">The sequence shown here is derived from an EMBL/GenBank/DDBJ whole genome shotgun (WGS) entry which is preliminary data.</text>
</comment>
<reference evidence="1" key="1">
    <citation type="journal article" date="2015" name="Nature">
        <title>Complex archaea that bridge the gap between prokaryotes and eukaryotes.</title>
        <authorList>
            <person name="Spang A."/>
            <person name="Saw J.H."/>
            <person name="Jorgensen S.L."/>
            <person name="Zaremba-Niedzwiedzka K."/>
            <person name="Martijn J."/>
            <person name="Lind A.E."/>
            <person name="van Eijk R."/>
            <person name="Schleper C."/>
            <person name="Guy L."/>
            <person name="Ettema T.J."/>
        </authorList>
    </citation>
    <scope>NUCLEOTIDE SEQUENCE</scope>
</reference>
<evidence type="ECO:0000313" key="1">
    <source>
        <dbReference type="EMBL" id="KKL12861.1"/>
    </source>
</evidence>
<organism evidence="1">
    <name type="scientific">marine sediment metagenome</name>
    <dbReference type="NCBI Taxonomy" id="412755"/>
    <lineage>
        <taxon>unclassified sequences</taxon>
        <taxon>metagenomes</taxon>
        <taxon>ecological metagenomes</taxon>
    </lineage>
</organism>
<accession>A0A0F9D4X5</accession>
<proteinExistence type="predicted"/>
<name>A0A0F9D4X5_9ZZZZ</name>
<dbReference type="InterPro" id="IPR029044">
    <property type="entry name" value="Nucleotide-diphossugar_trans"/>
</dbReference>